<dbReference type="AlphaFoldDB" id="A0A2Z6T8R6"/>
<evidence type="ECO:0000313" key="2">
    <source>
        <dbReference type="EMBL" id="GBG05371.1"/>
    </source>
</evidence>
<dbReference type="InterPro" id="IPR015943">
    <property type="entry name" value="WD40/YVTN_repeat-like_dom_sf"/>
</dbReference>
<dbReference type="InterPro" id="IPR019405">
    <property type="entry name" value="Lactonase_7-beta_prop"/>
</dbReference>
<evidence type="ECO:0000313" key="3">
    <source>
        <dbReference type="Proteomes" id="UP000257317"/>
    </source>
</evidence>
<dbReference type="PANTHER" id="PTHR30344">
    <property type="entry name" value="6-PHOSPHOGLUCONOLACTONASE-RELATED"/>
    <property type="match status" value="1"/>
</dbReference>
<protein>
    <submittedName>
        <fullName evidence="2">6-phosphogluconolactonase</fullName>
    </submittedName>
</protein>
<reference evidence="3" key="1">
    <citation type="submission" date="2018-03" db="EMBL/GenBank/DDBJ databases">
        <title>New taxa in the Lactobacillus gasseri group.</title>
        <authorList>
            <person name="Tanizawa Y."/>
            <person name="Tohno M."/>
            <person name="Endo A."/>
            <person name="Arita M."/>
        </authorList>
    </citation>
    <scope>NUCLEOTIDE SEQUENCE [LARGE SCALE GENOMIC DNA]</scope>
    <source>
        <strain evidence="3">DSM 24759</strain>
    </source>
</reference>
<dbReference type="GO" id="GO:0017057">
    <property type="term" value="F:6-phosphogluconolactonase activity"/>
    <property type="evidence" value="ECO:0007669"/>
    <property type="project" value="TreeGrafter"/>
</dbReference>
<dbReference type="Gene3D" id="2.130.10.10">
    <property type="entry name" value="YVTN repeat-like/Quinoprotein amine dehydrogenase"/>
    <property type="match status" value="1"/>
</dbReference>
<dbReference type="InterPro" id="IPR011048">
    <property type="entry name" value="Haem_d1_sf"/>
</dbReference>
<keyword evidence="3" id="KW-1185">Reference proteome</keyword>
<dbReference type="SUPFAM" id="SSF51004">
    <property type="entry name" value="C-terminal (heme d1) domain of cytochrome cd1-nitrite reductase"/>
    <property type="match status" value="1"/>
</dbReference>
<dbReference type="EMBL" id="BFBY01000012">
    <property type="protein sequence ID" value="GBG05371.1"/>
    <property type="molecule type" value="Genomic_DNA"/>
</dbReference>
<comment type="similarity">
    <text evidence="1">Belongs to the cycloisomerase 2 family.</text>
</comment>
<accession>A0A2Z6T8R6</accession>
<dbReference type="OrthoDB" id="9790815at2"/>
<gene>
    <name evidence="2" type="primary">pgl</name>
    <name evidence="2" type="ORF">LrDSM24759_12850</name>
</gene>
<dbReference type="RefSeq" id="WP_117118700.1">
    <property type="nucleotide sequence ID" value="NZ_BFBY01000012.1"/>
</dbReference>
<sequence>MKVLLGGYTNNASKGIYAGNLKTNDSSPQLQNIKNIITVDRPSYFRVTKDLLITIAQKGDQAGIATYLKKNNQYEQQDLYFHKGAAPAYIGLDEDNQLIYTANYHLGTLSVFQYNNKGKLTFITETKHTGHGPRPEQDTAHPHFFDRTPGGHLVSCDLGTDTVDFYELQNGTLIHLAGYQLEKGFGPRHLSFSPNGKTMYIIGELSSQINVVNLNETDWSFNNIGTYKTISNSFTDKNGAAAIRLSNDGKFLYASNRGEDTLVVFKVLPTQKLELVQRISTFGSFPRDFNWDTHQDFVVVANQTTNNATLYRRNSDTGTLTVLQKDIYVPEATCVQFL</sequence>
<proteinExistence type="inferred from homology"/>
<name>A0A2Z6T8R6_9LACO</name>
<dbReference type="InterPro" id="IPR050282">
    <property type="entry name" value="Cycloisomerase_2"/>
</dbReference>
<comment type="caution">
    <text evidence="2">The sequence shown here is derived from an EMBL/GenBank/DDBJ whole genome shotgun (WGS) entry which is preliminary data.</text>
</comment>
<dbReference type="PANTHER" id="PTHR30344:SF1">
    <property type="entry name" value="6-PHOSPHOGLUCONOLACTONASE"/>
    <property type="match status" value="1"/>
</dbReference>
<dbReference type="GO" id="GO:0005829">
    <property type="term" value="C:cytosol"/>
    <property type="evidence" value="ECO:0007669"/>
    <property type="project" value="TreeGrafter"/>
</dbReference>
<dbReference type="Pfam" id="PF10282">
    <property type="entry name" value="Lactonase"/>
    <property type="match status" value="1"/>
</dbReference>
<organism evidence="2 3">
    <name type="scientific">Lactobacillus rodentium</name>
    <dbReference type="NCBI Taxonomy" id="947835"/>
    <lineage>
        <taxon>Bacteria</taxon>
        <taxon>Bacillati</taxon>
        <taxon>Bacillota</taxon>
        <taxon>Bacilli</taxon>
        <taxon>Lactobacillales</taxon>
        <taxon>Lactobacillaceae</taxon>
        <taxon>Lactobacillus</taxon>
    </lineage>
</organism>
<evidence type="ECO:0000256" key="1">
    <source>
        <dbReference type="ARBA" id="ARBA00005564"/>
    </source>
</evidence>
<dbReference type="Proteomes" id="UP000257317">
    <property type="component" value="Unassembled WGS sequence"/>
</dbReference>